<dbReference type="Gene3D" id="1.20.1170.10">
    <property type="match status" value="1"/>
</dbReference>
<proteinExistence type="predicted"/>
<dbReference type="Pfam" id="PF05791">
    <property type="entry name" value="Bacillus_HBL"/>
    <property type="match status" value="1"/>
</dbReference>
<accession>A0A9W3SHQ3</accession>
<dbReference type="CDD" id="cd22653">
    <property type="entry name" value="ClyA_HblB-like"/>
    <property type="match status" value="1"/>
</dbReference>
<gene>
    <name evidence="3" type="ORF">BT246_64930</name>
</gene>
<dbReference type="PANTHER" id="PTHR38443">
    <property type="match status" value="1"/>
</dbReference>
<name>A0A9W3SHQ3_BACTU</name>
<feature type="signal peptide" evidence="2">
    <location>
        <begin position="1"/>
        <end position="22"/>
    </location>
</feature>
<evidence type="ECO:0000313" key="3">
    <source>
        <dbReference type="EMBL" id="ANS51785.1"/>
    </source>
</evidence>
<keyword evidence="1" id="KW-0472">Membrane</keyword>
<dbReference type="Proteomes" id="UP000092743">
    <property type="component" value="Plasmid p142098"/>
</dbReference>
<feature type="chain" id="PRO_5040952352" evidence="2">
    <location>
        <begin position="23"/>
        <end position="398"/>
    </location>
</feature>
<dbReference type="InterPro" id="IPR052785">
    <property type="entry name" value="Enterotoxin_cmpnt"/>
</dbReference>
<dbReference type="SUPFAM" id="SSF58100">
    <property type="entry name" value="Bacterial hemolysins"/>
    <property type="match status" value="1"/>
</dbReference>
<evidence type="ECO:0000256" key="2">
    <source>
        <dbReference type="SAM" id="SignalP"/>
    </source>
</evidence>
<keyword evidence="1" id="KW-0812">Transmembrane</keyword>
<evidence type="ECO:0000256" key="1">
    <source>
        <dbReference type="SAM" id="Phobius"/>
    </source>
</evidence>
<dbReference type="PANTHER" id="PTHR38443:SF2">
    <property type="entry name" value="NON-HEMOLYTIC ENTEROTOXIN LYTIC COMPONENT L1"/>
    <property type="match status" value="1"/>
</dbReference>
<keyword evidence="3" id="KW-0614">Plasmid</keyword>
<feature type="transmembrane region" description="Helical" evidence="1">
    <location>
        <begin position="231"/>
        <end position="252"/>
    </location>
</feature>
<dbReference type="AlphaFoldDB" id="A0A9W3SHQ3"/>
<dbReference type="GO" id="GO:0016020">
    <property type="term" value="C:membrane"/>
    <property type="evidence" value="ECO:0007669"/>
    <property type="project" value="InterPro"/>
</dbReference>
<keyword evidence="1" id="KW-1133">Transmembrane helix</keyword>
<dbReference type="RefSeq" id="WP_065486316.1">
    <property type="nucleotide sequence ID" value="NZ_CP015352.1"/>
</dbReference>
<sequence>MKKYPYRVLTMASLLVVTTVNVTPTIQALAQEQQGIQIDYKQGQLNLKQEDQTNFEESLKELGTNYATMQTYAQAITSAADVNLKDVDFGSDRLLKKSLPAHQQTAKTHAKEWIQNLAPKMLAVNEGIIQYDNQFQIYSDELVTSIDAKDKEQIKALLKSLVTQAKDQKKDVNDIINKLHTFDMNLSKDTQNFEEASNQFITMLDGNGELLKKLAQEIENCQNTINTQLNVFIGSAIGMGFGVGAGGLAIGLAVYSGGVLIPVILGVGAVATLVSAGYVTATSYGALNHATEGLIKLTRQQSTAKTAVSTLTLAQSSVGMFLANLQQARTALGNISTQWSTTELKYESLLKNIDAMAPEKLNLIKLDVKIAQQSWKNLKKWAETVQIDLAGIQEVPKK</sequence>
<dbReference type="EMBL" id="CP015352">
    <property type="protein sequence ID" value="ANS51785.1"/>
    <property type="molecule type" value="Genomic_DNA"/>
</dbReference>
<reference evidence="3 4" key="1">
    <citation type="submission" date="2016-04" db="EMBL/GenBank/DDBJ databases">
        <title>High quality genome of the nematocidal Bacillus thuringiensis MYBT18246.</title>
        <authorList>
            <person name="Hollensteiner J."/>
            <person name="Poehlein A."/>
            <person name="Sproeer C."/>
            <person name="Bunk B."/>
            <person name="Rosenstiel P."/>
            <person name="Schulenburg H."/>
            <person name="Liesegang H."/>
        </authorList>
    </citation>
    <scope>NUCLEOTIDE SEQUENCE [LARGE SCALE GENOMIC DNA]</scope>
    <source>
        <strain evidence="3 4">MYBT18246</strain>
        <plasmid evidence="3 4">p142098</plasmid>
    </source>
</reference>
<dbReference type="InterPro" id="IPR008414">
    <property type="entry name" value="HBL"/>
</dbReference>
<geneLocation type="plasmid" evidence="3 4">
    <name>p142098</name>
</geneLocation>
<evidence type="ECO:0000313" key="4">
    <source>
        <dbReference type="Proteomes" id="UP000092743"/>
    </source>
</evidence>
<protein>
    <submittedName>
        <fullName evidence="3">Hemolysin BL lytic component L1</fullName>
    </submittedName>
</protein>
<organism evidence="3 4">
    <name type="scientific">Bacillus thuringiensis</name>
    <dbReference type="NCBI Taxonomy" id="1428"/>
    <lineage>
        <taxon>Bacteria</taxon>
        <taxon>Bacillati</taxon>
        <taxon>Bacillota</taxon>
        <taxon>Bacilli</taxon>
        <taxon>Bacillales</taxon>
        <taxon>Bacillaceae</taxon>
        <taxon>Bacillus</taxon>
        <taxon>Bacillus cereus group</taxon>
    </lineage>
</organism>
<feature type="transmembrane region" description="Helical" evidence="1">
    <location>
        <begin position="259"/>
        <end position="279"/>
    </location>
</feature>
<keyword evidence="2" id="KW-0732">Signal</keyword>